<evidence type="ECO:0000313" key="7">
    <source>
        <dbReference type="EnsemblMetazoa" id="LLOJ008238-PA"/>
    </source>
</evidence>
<sequence>MKIFLASLLVFGLAIDLVVSQAALPGQFPSHGALIFQGRICGATVLNNRHVLSAASCGLSPTFERLPVAAYTLHLGVVNIPATPGMGIIQFYIHEEYNPHHEHWNNIAVFRTAVNILLDLPPPAPQISAVETYNRIVPDEENCVLVGWNAPPQHTLIPLQHQVQAIFSREYCNSLPQVAGSVLDSMVCAGSILVNPNPCPNNPGGALYCHGRLFAIMSHNRQCGMPNAPGVYTQYRFYENWIQVQMNRTDTPPAGPTPPPGHSGAESIAGIPLFTLLALLVLRLLA</sequence>
<evidence type="ECO:0000256" key="4">
    <source>
        <dbReference type="SAM" id="SignalP"/>
    </source>
</evidence>
<dbReference type="InterPro" id="IPR001254">
    <property type="entry name" value="Trypsin_dom"/>
</dbReference>
<proteinExistence type="inferred from homology"/>
<keyword evidence="2" id="KW-0325">Glycoprotein</keyword>
<dbReference type="Pfam" id="PF00089">
    <property type="entry name" value="Trypsin"/>
    <property type="match status" value="1"/>
</dbReference>
<accession>A0A1B0CTN8</accession>
<evidence type="ECO:0000313" key="6">
    <source>
        <dbReference type="EMBL" id="MBC1170301.1"/>
    </source>
</evidence>
<evidence type="ECO:0000313" key="8">
    <source>
        <dbReference type="Proteomes" id="UP000092461"/>
    </source>
</evidence>
<name>A0A1B0CTN8_LUTLO</name>
<dbReference type="GO" id="GO:0004252">
    <property type="term" value="F:serine-type endopeptidase activity"/>
    <property type="evidence" value="ECO:0007669"/>
    <property type="project" value="InterPro"/>
</dbReference>
<keyword evidence="8" id="KW-1185">Reference proteome</keyword>
<evidence type="ECO:0000259" key="5">
    <source>
        <dbReference type="PROSITE" id="PS50240"/>
    </source>
</evidence>
<evidence type="ECO:0000256" key="2">
    <source>
        <dbReference type="ARBA" id="ARBA00023180"/>
    </source>
</evidence>
<evidence type="ECO:0000256" key="1">
    <source>
        <dbReference type="ARBA" id="ARBA00023157"/>
    </source>
</evidence>
<reference evidence="6" key="2">
    <citation type="journal article" date="2020" name="BMC">
        <title>Leishmania infection induces a limited differential gene expression in the sand fly midgut.</title>
        <authorList>
            <person name="Coutinho-Abreu I.V."/>
            <person name="Serafim T.D."/>
            <person name="Meneses C."/>
            <person name="Kamhawi S."/>
            <person name="Oliveira F."/>
            <person name="Valenzuela J.G."/>
        </authorList>
    </citation>
    <scope>NUCLEOTIDE SEQUENCE</scope>
    <source>
        <strain evidence="6">Jacobina</strain>
        <tissue evidence="6">Midgut</tissue>
    </source>
</reference>
<dbReference type="GO" id="GO:0006508">
    <property type="term" value="P:proteolysis"/>
    <property type="evidence" value="ECO:0007669"/>
    <property type="project" value="InterPro"/>
</dbReference>
<dbReference type="PROSITE" id="PS50240">
    <property type="entry name" value="TRYPSIN_DOM"/>
    <property type="match status" value="1"/>
</dbReference>
<keyword evidence="4" id="KW-0732">Signal</keyword>
<dbReference type="AlphaFoldDB" id="A0A1B0CTN8"/>
<organism evidence="7 8">
    <name type="scientific">Lutzomyia longipalpis</name>
    <name type="common">Sand fly</name>
    <dbReference type="NCBI Taxonomy" id="7200"/>
    <lineage>
        <taxon>Eukaryota</taxon>
        <taxon>Metazoa</taxon>
        <taxon>Ecdysozoa</taxon>
        <taxon>Arthropoda</taxon>
        <taxon>Hexapoda</taxon>
        <taxon>Insecta</taxon>
        <taxon>Pterygota</taxon>
        <taxon>Neoptera</taxon>
        <taxon>Endopterygota</taxon>
        <taxon>Diptera</taxon>
        <taxon>Nematocera</taxon>
        <taxon>Psychodoidea</taxon>
        <taxon>Psychodidae</taxon>
        <taxon>Lutzomyia</taxon>
        <taxon>Lutzomyia</taxon>
    </lineage>
</organism>
<dbReference type="InterPro" id="IPR051487">
    <property type="entry name" value="Ser/Thr_Proteases_Immune/Dev"/>
</dbReference>
<dbReference type="PANTHER" id="PTHR24256">
    <property type="entry name" value="TRYPTASE-RELATED"/>
    <property type="match status" value="1"/>
</dbReference>
<dbReference type="EMBL" id="GITU01001598">
    <property type="protein sequence ID" value="MBC1170301.1"/>
    <property type="molecule type" value="Transcribed_RNA"/>
</dbReference>
<dbReference type="Gene3D" id="2.40.10.10">
    <property type="entry name" value="Trypsin-like serine proteases"/>
    <property type="match status" value="2"/>
</dbReference>
<feature type="signal peptide" evidence="4">
    <location>
        <begin position="1"/>
        <end position="20"/>
    </location>
</feature>
<dbReference type="EMBL" id="AJWK01027790">
    <property type="status" value="NOT_ANNOTATED_CDS"/>
    <property type="molecule type" value="Genomic_DNA"/>
</dbReference>
<dbReference type="SMART" id="SM00020">
    <property type="entry name" value="Tryp_SPc"/>
    <property type="match status" value="1"/>
</dbReference>
<comment type="similarity">
    <text evidence="3">Belongs to the peptidase S1 family. CLIP subfamily.</text>
</comment>
<reference evidence="8" key="1">
    <citation type="submission" date="2012-05" db="EMBL/GenBank/DDBJ databases">
        <title>Whole Genome Assembly of Lutzomyia longipalpis.</title>
        <authorList>
            <person name="Richards S."/>
            <person name="Qu C."/>
            <person name="Dillon R."/>
            <person name="Worley K."/>
            <person name="Scherer S."/>
            <person name="Batterton M."/>
            <person name="Taylor A."/>
            <person name="Hawes A."/>
            <person name="Hernandez B."/>
            <person name="Kovar C."/>
            <person name="Mandapat C."/>
            <person name="Pham C."/>
            <person name="Qu C."/>
            <person name="Jing C."/>
            <person name="Bess C."/>
            <person name="Bandaranaike D."/>
            <person name="Ngo D."/>
            <person name="Ongeri F."/>
            <person name="Arias F."/>
            <person name="Lara F."/>
            <person name="Weissenberger G."/>
            <person name="Kamau G."/>
            <person name="Han H."/>
            <person name="Shen H."/>
            <person name="Dinh H."/>
            <person name="Khalil I."/>
            <person name="Jones J."/>
            <person name="Shafer J."/>
            <person name="Jayaseelan J."/>
            <person name="Quiroz J."/>
            <person name="Blankenburg K."/>
            <person name="Nguyen L."/>
            <person name="Jackson L."/>
            <person name="Francisco L."/>
            <person name="Tang L.-Y."/>
            <person name="Pu L.-L."/>
            <person name="Perales L."/>
            <person name="Lorensuhewa L."/>
            <person name="Munidasa M."/>
            <person name="Coyle M."/>
            <person name="Taylor M."/>
            <person name="Puazo M."/>
            <person name="Firestine M."/>
            <person name="Scheel M."/>
            <person name="Javaid M."/>
            <person name="Wang M."/>
            <person name="Li M."/>
            <person name="Tabassum N."/>
            <person name="Saada N."/>
            <person name="Osuji N."/>
            <person name="Aqrawi P."/>
            <person name="Fu Q."/>
            <person name="Thornton R."/>
            <person name="Raj R."/>
            <person name="Goodspeed R."/>
            <person name="Mata R."/>
            <person name="Najjar R."/>
            <person name="Gubbala S."/>
            <person name="Lee S."/>
            <person name="Denson S."/>
            <person name="Patil S."/>
            <person name="Macmil S."/>
            <person name="Qi S."/>
            <person name="Matskevitch T."/>
            <person name="Palculict T."/>
            <person name="Mathew T."/>
            <person name="Vee V."/>
            <person name="Velamala V."/>
            <person name="Korchina V."/>
            <person name="Cai W."/>
            <person name="Liu W."/>
            <person name="Dai W."/>
            <person name="Zou X."/>
            <person name="Zhu Y."/>
            <person name="Zhang Y."/>
            <person name="Wu Y.-Q."/>
            <person name="Xin Y."/>
            <person name="Nazarath L."/>
            <person name="Kovar C."/>
            <person name="Han Y."/>
            <person name="Muzny D."/>
            <person name="Gibbs R."/>
        </authorList>
    </citation>
    <scope>NUCLEOTIDE SEQUENCE [LARGE SCALE GENOMIC DNA]</scope>
    <source>
        <strain evidence="8">Jacobina</strain>
    </source>
</reference>
<dbReference type="InterPro" id="IPR043504">
    <property type="entry name" value="Peptidase_S1_PA_chymotrypsin"/>
</dbReference>
<dbReference type="VEuPathDB" id="VectorBase:LLOJ008238"/>
<protein>
    <submittedName>
        <fullName evidence="6">Putative chymotrypsin bi-signalp detected</fullName>
    </submittedName>
</protein>
<keyword evidence="1" id="KW-1015">Disulfide bond</keyword>
<evidence type="ECO:0000256" key="3">
    <source>
        <dbReference type="ARBA" id="ARBA00024195"/>
    </source>
</evidence>
<feature type="domain" description="Peptidase S1" evidence="5">
    <location>
        <begin position="9"/>
        <end position="247"/>
    </location>
</feature>
<dbReference type="InterPro" id="IPR009003">
    <property type="entry name" value="Peptidase_S1_PA"/>
</dbReference>
<reference evidence="7" key="3">
    <citation type="submission" date="2020-05" db="UniProtKB">
        <authorList>
            <consortium name="EnsemblMetazoa"/>
        </authorList>
    </citation>
    <scope>IDENTIFICATION</scope>
    <source>
        <strain evidence="7">Jacobina</strain>
    </source>
</reference>
<feature type="chain" id="PRO_5044555510" evidence="4">
    <location>
        <begin position="21"/>
        <end position="286"/>
    </location>
</feature>
<dbReference type="Proteomes" id="UP000092461">
    <property type="component" value="Unassembled WGS sequence"/>
</dbReference>
<dbReference type="VEuPathDB" id="VectorBase:LLONM1_000294"/>
<dbReference type="EnsemblMetazoa" id="LLOJ008238-RA">
    <property type="protein sequence ID" value="LLOJ008238-PA"/>
    <property type="gene ID" value="LLOJ008238"/>
</dbReference>
<dbReference type="SUPFAM" id="SSF50494">
    <property type="entry name" value="Trypsin-like serine proteases"/>
    <property type="match status" value="1"/>
</dbReference>